<dbReference type="KEGG" id="pswu:SY83_00260"/>
<dbReference type="RefSeq" id="WP_068610675.1">
    <property type="nucleotide sequence ID" value="NZ_CP011388.1"/>
</dbReference>
<keyword evidence="4" id="KW-1015">Disulfide bond</keyword>
<feature type="domain" description="Thioredoxin" evidence="5">
    <location>
        <begin position="31"/>
        <end position="196"/>
    </location>
</feature>
<protein>
    <recommendedName>
        <fullName evidence="5">Thioredoxin domain-containing protein</fullName>
    </recommendedName>
</protein>
<dbReference type="EMBL" id="CP011388">
    <property type="protein sequence ID" value="ANE48608.1"/>
    <property type="molecule type" value="Genomic_DNA"/>
</dbReference>
<evidence type="ECO:0000313" key="7">
    <source>
        <dbReference type="Proteomes" id="UP000076927"/>
    </source>
</evidence>
<dbReference type="PANTHER" id="PTHR12151">
    <property type="entry name" value="ELECTRON TRANSPORT PROTIN SCO1/SENC FAMILY MEMBER"/>
    <property type="match status" value="1"/>
</dbReference>
<keyword evidence="3" id="KW-0479">Metal-binding</keyword>
<accession>A0A172TNI9</accession>
<feature type="disulfide bond" description="Redox-active" evidence="4">
    <location>
        <begin position="69"/>
        <end position="73"/>
    </location>
</feature>
<organism evidence="6 7">
    <name type="scientific">Paenibacillus swuensis</name>
    <dbReference type="NCBI Taxonomy" id="1178515"/>
    <lineage>
        <taxon>Bacteria</taxon>
        <taxon>Bacillati</taxon>
        <taxon>Bacillota</taxon>
        <taxon>Bacilli</taxon>
        <taxon>Bacillales</taxon>
        <taxon>Paenibacillaceae</taxon>
        <taxon>Paenibacillus</taxon>
    </lineage>
</organism>
<dbReference type="AlphaFoldDB" id="A0A172TNI9"/>
<dbReference type="Proteomes" id="UP000076927">
    <property type="component" value="Chromosome"/>
</dbReference>
<evidence type="ECO:0000256" key="2">
    <source>
        <dbReference type="ARBA" id="ARBA00023008"/>
    </source>
</evidence>
<evidence type="ECO:0000313" key="6">
    <source>
        <dbReference type="EMBL" id="ANE48608.1"/>
    </source>
</evidence>
<dbReference type="GO" id="GO:0046872">
    <property type="term" value="F:metal ion binding"/>
    <property type="evidence" value="ECO:0007669"/>
    <property type="project" value="UniProtKB-KW"/>
</dbReference>
<dbReference type="PATRIC" id="fig|1178515.4.peg.56"/>
<gene>
    <name evidence="6" type="ORF">SY83_00260</name>
</gene>
<dbReference type="Gene3D" id="3.40.30.10">
    <property type="entry name" value="Glutaredoxin"/>
    <property type="match status" value="1"/>
</dbReference>
<keyword evidence="2 3" id="KW-0186">Copper</keyword>
<dbReference type="PANTHER" id="PTHR12151:SF25">
    <property type="entry name" value="LINALOOL DEHYDRATASE_ISOMERASE DOMAIN-CONTAINING PROTEIN"/>
    <property type="match status" value="1"/>
</dbReference>
<dbReference type="SUPFAM" id="SSF52833">
    <property type="entry name" value="Thioredoxin-like"/>
    <property type="match status" value="1"/>
</dbReference>
<sequence length="196" mass="21956">MRRHGFKIVIGLLCVILGLFILLNATGKSNLPDQGKAPDFEFTNTAGEKVSMRDSEGKVRIVYFFFASCPDVCPMTNNLLREVQGKLKDKNMLGSDVVMHSITFDPKRDTEDKLKAYASGFQADKEGWKFLRGEEAYSRKVALDYGIGVQDDGKGGFIHQNYIFLVDQDGTIRQSYNGNDTELSADTIVKHMQELS</sequence>
<evidence type="ECO:0000256" key="3">
    <source>
        <dbReference type="PIRSR" id="PIRSR603782-1"/>
    </source>
</evidence>
<dbReference type="InterPro" id="IPR003782">
    <property type="entry name" value="SCO1/SenC"/>
</dbReference>
<evidence type="ECO:0000259" key="5">
    <source>
        <dbReference type="PROSITE" id="PS51352"/>
    </source>
</evidence>
<evidence type="ECO:0000256" key="4">
    <source>
        <dbReference type="PIRSR" id="PIRSR603782-2"/>
    </source>
</evidence>
<feature type="binding site" evidence="3">
    <location>
        <position position="159"/>
    </location>
    <ligand>
        <name>Cu cation</name>
        <dbReference type="ChEBI" id="CHEBI:23378"/>
    </ligand>
</feature>
<dbReference type="PROSITE" id="PS51352">
    <property type="entry name" value="THIOREDOXIN_2"/>
    <property type="match status" value="1"/>
</dbReference>
<dbReference type="STRING" id="1178515.SY83_00260"/>
<dbReference type="Pfam" id="PF02630">
    <property type="entry name" value="SCO1-SenC"/>
    <property type="match status" value="1"/>
</dbReference>
<keyword evidence="7" id="KW-1185">Reference proteome</keyword>
<dbReference type="InterPro" id="IPR013766">
    <property type="entry name" value="Thioredoxin_domain"/>
</dbReference>
<evidence type="ECO:0000256" key="1">
    <source>
        <dbReference type="ARBA" id="ARBA00010996"/>
    </source>
</evidence>
<proteinExistence type="inferred from homology"/>
<dbReference type="CDD" id="cd02968">
    <property type="entry name" value="SCO"/>
    <property type="match status" value="1"/>
</dbReference>
<dbReference type="InterPro" id="IPR036249">
    <property type="entry name" value="Thioredoxin-like_sf"/>
</dbReference>
<comment type="similarity">
    <text evidence="1">Belongs to the SCO1/2 family.</text>
</comment>
<feature type="binding site" evidence="3">
    <location>
        <position position="69"/>
    </location>
    <ligand>
        <name>Cu cation</name>
        <dbReference type="ChEBI" id="CHEBI:23378"/>
    </ligand>
</feature>
<reference evidence="6 7" key="1">
    <citation type="submission" date="2015-01" db="EMBL/GenBank/DDBJ databases">
        <title>Paenibacillus swuensis/DY6/whole genome sequencing.</title>
        <authorList>
            <person name="Kim M.K."/>
            <person name="Srinivasan S."/>
            <person name="Lee J.-J."/>
        </authorList>
    </citation>
    <scope>NUCLEOTIDE SEQUENCE [LARGE SCALE GENOMIC DNA]</scope>
    <source>
        <strain evidence="6 7">DY6</strain>
    </source>
</reference>
<feature type="binding site" evidence="3">
    <location>
        <position position="73"/>
    </location>
    <ligand>
        <name>Cu cation</name>
        <dbReference type="ChEBI" id="CHEBI:23378"/>
    </ligand>
</feature>
<name>A0A172TNI9_9BACL</name>